<keyword evidence="2" id="KW-0328">Glycosyltransferase</keyword>
<dbReference type="Gene3D" id="3.40.50.2000">
    <property type="entry name" value="Glycogen Phosphorylase B"/>
    <property type="match status" value="2"/>
</dbReference>
<dbReference type="FunFam" id="3.40.50.2000:FF:000037">
    <property type="entry name" value="Glycosyltransferase"/>
    <property type="match status" value="1"/>
</dbReference>
<comment type="similarity">
    <text evidence="1">Belongs to the UDP-glycosyltransferase family.</text>
</comment>
<evidence type="ECO:0000256" key="2">
    <source>
        <dbReference type="ARBA" id="ARBA00022676"/>
    </source>
</evidence>
<dbReference type="AlphaFoldDB" id="A0AAW0KWB0"/>
<gene>
    <name evidence="4" type="primary">GT4_8</name>
    <name evidence="4" type="ORF">CFP56_011872</name>
</gene>
<evidence type="ECO:0000256" key="1">
    <source>
        <dbReference type="ARBA" id="ARBA00009995"/>
    </source>
</evidence>
<evidence type="ECO:0000313" key="4">
    <source>
        <dbReference type="EMBL" id="KAK7843873.1"/>
    </source>
</evidence>
<dbReference type="Pfam" id="PF00201">
    <property type="entry name" value="UDPGT"/>
    <property type="match status" value="1"/>
</dbReference>
<dbReference type="SUPFAM" id="SSF53756">
    <property type="entry name" value="UDP-Glycosyltransferase/glycogen phosphorylase"/>
    <property type="match status" value="1"/>
</dbReference>
<reference evidence="4 5" key="1">
    <citation type="journal article" date="2018" name="Sci. Data">
        <title>The draft genome sequence of cork oak.</title>
        <authorList>
            <person name="Ramos A.M."/>
            <person name="Usie A."/>
            <person name="Barbosa P."/>
            <person name="Barros P.M."/>
            <person name="Capote T."/>
            <person name="Chaves I."/>
            <person name="Simoes F."/>
            <person name="Abreu I."/>
            <person name="Carrasquinho I."/>
            <person name="Faro C."/>
            <person name="Guimaraes J.B."/>
            <person name="Mendonca D."/>
            <person name="Nobrega F."/>
            <person name="Rodrigues L."/>
            <person name="Saibo N.J.M."/>
            <person name="Varela M.C."/>
            <person name="Egas C."/>
            <person name="Matos J."/>
            <person name="Miguel C.M."/>
            <person name="Oliveira M.M."/>
            <person name="Ricardo C.P."/>
            <person name="Goncalves S."/>
        </authorList>
    </citation>
    <scope>NUCLEOTIDE SEQUENCE [LARGE SCALE GENOMIC DNA]</scope>
    <source>
        <strain evidence="5">cv. HL8</strain>
    </source>
</reference>
<dbReference type="Proteomes" id="UP000237347">
    <property type="component" value="Unassembled WGS sequence"/>
</dbReference>
<dbReference type="EMBL" id="PKMF04000195">
    <property type="protein sequence ID" value="KAK7843873.1"/>
    <property type="molecule type" value="Genomic_DNA"/>
</dbReference>
<sequence>MADQTQKLHTAMLRRPAFGHIIPFLDLAKNIAQKGHRVSYLATHRNIQRLPKVKLPPYLADSITFVQLPLHNDNSLPENAEATMDIPHHNMLDLKRAYHGLQEDVAQFLENSTPDWIIYEIFAYWLPPIAGCEVNIVRSCVELEPEWLKLLKELHQKPVVPVCILPPTMQVRRHDHKYDTWDTIIEWLDKQEKGSVVYVALGSEVRPSQEDLNELAPGLEQSGLPFFWTPRKRSILGDSDSIELPADGFEGRIKGRGVAYTSWVPLLKILAHDSVGGFLTHNGWGLVIEGLYFARPLIMLPYYLDQGLNARILEEKVGVEVPRNKQDGTIPIIEMNSIVIEKS</sequence>
<proteinExistence type="inferred from homology"/>
<comment type="caution">
    <text evidence="4">The sequence shown here is derived from an EMBL/GenBank/DDBJ whole genome shotgun (WGS) entry which is preliminary data.</text>
</comment>
<name>A0AAW0KWB0_QUESU</name>
<dbReference type="GO" id="GO:0035251">
    <property type="term" value="F:UDP-glucosyltransferase activity"/>
    <property type="evidence" value="ECO:0007669"/>
    <property type="project" value="InterPro"/>
</dbReference>
<dbReference type="InterPro" id="IPR050481">
    <property type="entry name" value="UDP-glycosyltransf_plant"/>
</dbReference>
<protein>
    <submittedName>
        <fullName evidence="4">Udp-rhamnose:rhamnosyltransferase 1</fullName>
    </submittedName>
</protein>
<dbReference type="InterPro" id="IPR002213">
    <property type="entry name" value="UDP_glucos_trans"/>
</dbReference>
<accession>A0AAW0KWB0</accession>
<keyword evidence="3" id="KW-0808">Transferase</keyword>
<evidence type="ECO:0000313" key="5">
    <source>
        <dbReference type="Proteomes" id="UP000237347"/>
    </source>
</evidence>
<dbReference type="PANTHER" id="PTHR48049:SF60">
    <property type="entry name" value="UDP-GLYCOSYLTRANSFERASE 91B1"/>
    <property type="match status" value="1"/>
</dbReference>
<evidence type="ECO:0000256" key="3">
    <source>
        <dbReference type="ARBA" id="ARBA00022679"/>
    </source>
</evidence>
<organism evidence="4 5">
    <name type="scientific">Quercus suber</name>
    <name type="common">Cork oak</name>
    <dbReference type="NCBI Taxonomy" id="58331"/>
    <lineage>
        <taxon>Eukaryota</taxon>
        <taxon>Viridiplantae</taxon>
        <taxon>Streptophyta</taxon>
        <taxon>Embryophyta</taxon>
        <taxon>Tracheophyta</taxon>
        <taxon>Spermatophyta</taxon>
        <taxon>Magnoliopsida</taxon>
        <taxon>eudicotyledons</taxon>
        <taxon>Gunneridae</taxon>
        <taxon>Pentapetalae</taxon>
        <taxon>rosids</taxon>
        <taxon>fabids</taxon>
        <taxon>Fagales</taxon>
        <taxon>Fagaceae</taxon>
        <taxon>Quercus</taxon>
    </lineage>
</organism>
<keyword evidence="5" id="KW-1185">Reference proteome</keyword>
<dbReference type="PANTHER" id="PTHR48049">
    <property type="entry name" value="GLYCOSYLTRANSFERASE"/>
    <property type="match status" value="1"/>
</dbReference>
<dbReference type="CDD" id="cd03784">
    <property type="entry name" value="GT1_Gtf-like"/>
    <property type="match status" value="1"/>
</dbReference>